<feature type="transmembrane region" description="Helical" evidence="2">
    <location>
        <begin position="756"/>
        <end position="777"/>
    </location>
</feature>
<keyword evidence="2" id="KW-1133">Transmembrane helix</keyword>
<feature type="transmembrane region" description="Helical" evidence="2">
    <location>
        <begin position="866"/>
        <end position="885"/>
    </location>
</feature>
<evidence type="ECO:0000313" key="4">
    <source>
        <dbReference type="Proteomes" id="UP000235786"/>
    </source>
</evidence>
<dbReference type="AlphaFoldDB" id="A0A2J6S5I3"/>
<organism evidence="3 4">
    <name type="scientific">Hyaloscypha variabilis (strain UAMH 11265 / GT02V1 / F)</name>
    <name type="common">Meliniomyces variabilis</name>
    <dbReference type="NCBI Taxonomy" id="1149755"/>
    <lineage>
        <taxon>Eukaryota</taxon>
        <taxon>Fungi</taxon>
        <taxon>Dikarya</taxon>
        <taxon>Ascomycota</taxon>
        <taxon>Pezizomycotina</taxon>
        <taxon>Leotiomycetes</taxon>
        <taxon>Helotiales</taxon>
        <taxon>Hyaloscyphaceae</taxon>
        <taxon>Hyaloscypha</taxon>
        <taxon>Hyaloscypha variabilis</taxon>
    </lineage>
</organism>
<feature type="compositionally biased region" description="Low complexity" evidence="1">
    <location>
        <begin position="412"/>
        <end position="421"/>
    </location>
</feature>
<dbReference type="OrthoDB" id="3231000at2759"/>
<keyword evidence="2" id="KW-0472">Membrane</keyword>
<feature type="transmembrane region" description="Helical" evidence="2">
    <location>
        <begin position="687"/>
        <end position="706"/>
    </location>
</feature>
<gene>
    <name evidence="3" type="ORF">L207DRAFT_628644</name>
</gene>
<sequence length="941" mass="106221">MDTPNAEVLSHPEMSGALLPENPPKEEPQSQSHMVHHVNYSETALASLPHPELGSDSISKPSTPSPPKDDHRPSPAMLAGRTHNPGPPTESHVPATSGLDSAHTPSSAALESPITVGIVGGIHDIEKLLQTFGGIIEKAGRFCDHLKNGKLSKPSRWNSGVVNILDFGGSTSRQLYEFVVEESEPPNDEDVLRNIPEDVTQRMIIIEDLYMRIIVLLVAKFGVNPEFFEEHLLNSGYVGAQYDDASSKSWNTSFLNKSYVSIKWFRPAWRLPVAPFSKHDLEDLLDPEVSSLDFPGGKSNETRTIEAETNIFRSQWDLWTDSRTTTRDRRICGWEERASIWKGKAPNGKCDLVILLLDPLPTLKRTSHRTVLESRNLSSSQASSNERAGSRESGSHHSFIDPENGRSEFSGASQSLHSASLRSRRRPEMKRRFSFVPQWLLQLGPKDRRARPEVVVVDHKLPSQPVIEQIGPRVHLDFGLEEALQSPLLLTKLQNQLLETKSTLTSFNDYLDIGGDEQEAQFGILSPLFGIIRKDLLGFVKLLHKILDSINSEILDDTKMEDRLTIWRQIITRAELELPEIRASLVEFFMFLPQPGIINPAPKAKSEESFVNNEEFQECLTEVDRTLERLQTVSRSLTSNMALLDSRRSIAEAQNVTRLTELAFLFIPLTFAATLLGMQIDQFENRVPLSTFILLGVLFTGLSYGVRLTIRSFWFRAIVERSKESIKIYADRQQQPVQRGYVPTSMFLRWLMQSSWTWVTYAIASLWISVWAVINILWRLLMISSIRPFTTIGLICVLPLTVLWTRDLEYEIQIFFTITILLSVSIVVFIIFWSYAGPKEEETFPRLFKKEFDRFLKGDSTMFPRIIWVGSACIFLALIIILWRGPTSSGVKVFFTVALILTIVLGLICFGIYKLVGNATGYNQSDDERESESGSESEDSS</sequence>
<dbReference type="GO" id="GO:0016020">
    <property type="term" value="C:membrane"/>
    <property type="evidence" value="ECO:0007669"/>
    <property type="project" value="InterPro"/>
</dbReference>
<dbReference type="GO" id="GO:0046873">
    <property type="term" value="F:metal ion transmembrane transporter activity"/>
    <property type="evidence" value="ECO:0007669"/>
    <property type="project" value="InterPro"/>
</dbReference>
<proteinExistence type="predicted"/>
<accession>A0A2J6S5I3</accession>
<evidence type="ECO:0008006" key="5">
    <source>
        <dbReference type="Google" id="ProtNLM"/>
    </source>
</evidence>
<dbReference type="Proteomes" id="UP000235786">
    <property type="component" value="Unassembled WGS sequence"/>
</dbReference>
<feature type="region of interest" description="Disordered" evidence="1">
    <location>
        <begin position="369"/>
        <end position="424"/>
    </location>
</feature>
<feature type="region of interest" description="Disordered" evidence="1">
    <location>
        <begin position="1"/>
        <end position="108"/>
    </location>
</feature>
<evidence type="ECO:0000256" key="1">
    <source>
        <dbReference type="SAM" id="MobiDB-lite"/>
    </source>
</evidence>
<feature type="compositionally biased region" description="Low complexity" evidence="1">
    <location>
        <begin position="373"/>
        <end position="387"/>
    </location>
</feature>
<dbReference type="Pfam" id="PF01544">
    <property type="entry name" value="CorA"/>
    <property type="match status" value="1"/>
</dbReference>
<dbReference type="EMBL" id="KZ613939">
    <property type="protein sequence ID" value="PMD46011.1"/>
    <property type="molecule type" value="Genomic_DNA"/>
</dbReference>
<feature type="transmembrane region" description="Helical" evidence="2">
    <location>
        <begin position="789"/>
        <end position="806"/>
    </location>
</feature>
<dbReference type="InterPro" id="IPR002523">
    <property type="entry name" value="MgTranspt_CorA/ZnTranspt_ZntB"/>
</dbReference>
<evidence type="ECO:0000313" key="3">
    <source>
        <dbReference type="EMBL" id="PMD46011.1"/>
    </source>
</evidence>
<feature type="compositionally biased region" description="Basic and acidic residues" evidence="1">
    <location>
        <begin position="388"/>
        <end position="406"/>
    </location>
</feature>
<feature type="transmembrane region" description="Helical" evidence="2">
    <location>
        <begin position="891"/>
        <end position="913"/>
    </location>
</feature>
<evidence type="ECO:0000256" key="2">
    <source>
        <dbReference type="SAM" id="Phobius"/>
    </source>
</evidence>
<dbReference type="STRING" id="1149755.A0A2J6S5I3"/>
<feature type="transmembrane region" description="Helical" evidence="2">
    <location>
        <begin position="812"/>
        <end position="836"/>
    </location>
</feature>
<name>A0A2J6S5I3_HYAVF</name>
<keyword evidence="2" id="KW-0812">Transmembrane</keyword>
<reference evidence="3 4" key="1">
    <citation type="submission" date="2016-04" db="EMBL/GenBank/DDBJ databases">
        <title>A degradative enzymes factory behind the ericoid mycorrhizal symbiosis.</title>
        <authorList>
            <consortium name="DOE Joint Genome Institute"/>
            <person name="Martino E."/>
            <person name="Morin E."/>
            <person name="Grelet G."/>
            <person name="Kuo A."/>
            <person name="Kohler A."/>
            <person name="Daghino S."/>
            <person name="Barry K."/>
            <person name="Choi C."/>
            <person name="Cichocki N."/>
            <person name="Clum A."/>
            <person name="Copeland A."/>
            <person name="Hainaut M."/>
            <person name="Haridas S."/>
            <person name="Labutti K."/>
            <person name="Lindquist E."/>
            <person name="Lipzen A."/>
            <person name="Khouja H.-R."/>
            <person name="Murat C."/>
            <person name="Ohm R."/>
            <person name="Olson A."/>
            <person name="Spatafora J."/>
            <person name="Veneault-Fourrey C."/>
            <person name="Henrissat B."/>
            <person name="Grigoriev I."/>
            <person name="Martin F."/>
            <person name="Perotto S."/>
        </authorList>
    </citation>
    <scope>NUCLEOTIDE SEQUENCE [LARGE SCALE GENOMIC DNA]</scope>
    <source>
        <strain evidence="3 4">F</strain>
    </source>
</reference>
<keyword evidence="4" id="KW-1185">Reference proteome</keyword>
<feature type="transmembrane region" description="Helical" evidence="2">
    <location>
        <begin position="662"/>
        <end position="680"/>
    </location>
</feature>
<protein>
    <recommendedName>
        <fullName evidence="5">Cora-domain-containing protein</fullName>
    </recommendedName>
</protein>